<feature type="region of interest" description="Disordered" evidence="4">
    <location>
        <begin position="1"/>
        <end position="52"/>
    </location>
</feature>
<accession>A0AA45L6I7</accession>
<name>A0AA45L6I7_9PSEU</name>
<gene>
    <name evidence="6" type="ORF">KCV87_30980</name>
</gene>
<evidence type="ECO:0000313" key="6">
    <source>
        <dbReference type="EMBL" id="QUF03745.1"/>
    </source>
</evidence>
<evidence type="ECO:0000256" key="3">
    <source>
        <dbReference type="ARBA" id="ARBA00022840"/>
    </source>
</evidence>
<feature type="domain" description="ABC transporter" evidence="5">
    <location>
        <begin position="56"/>
        <end position="283"/>
    </location>
</feature>
<dbReference type="SUPFAM" id="SSF52540">
    <property type="entry name" value="P-loop containing nucleoside triphosphate hydrolases"/>
    <property type="match status" value="1"/>
</dbReference>
<evidence type="ECO:0000256" key="1">
    <source>
        <dbReference type="ARBA" id="ARBA00022448"/>
    </source>
</evidence>
<evidence type="ECO:0000313" key="7">
    <source>
        <dbReference type="Proteomes" id="UP000677152"/>
    </source>
</evidence>
<feature type="compositionally biased region" description="Basic and acidic residues" evidence="4">
    <location>
        <begin position="1"/>
        <end position="18"/>
    </location>
</feature>
<dbReference type="Pfam" id="PF00005">
    <property type="entry name" value="ABC_tran"/>
    <property type="match status" value="1"/>
</dbReference>
<organism evidence="6 7">
    <name type="scientific">Actinosynnema pretiosum subsp. pretiosum</name>
    <dbReference type="NCBI Taxonomy" id="103721"/>
    <lineage>
        <taxon>Bacteria</taxon>
        <taxon>Bacillati</taxon>
        <taxon>Actinomycetota</taxon>
        <taxon>Actinomycetes</taxon>
        <taxon>Pseudonocardiales</taxon>
        <taxon>Pseudonocardiaceae</taxon>
        <taxon>Actinosynnema</taxon>
    </lineage>
</organism>
<dbReference type="InterPro" id="IPR027417">
    <property type="entry name" value="P-loop_NTPase"/>
</dbReference>
<dbReference type="InterPro" id="IPR050166">
    <property type="entry name" value="ABC_transporter_ATP-bind"/>
</dbReference>
<dbReference type="Proteomes" id="UP000677152">
    <property type="component" value="Chromosome"/>
</dbReference>
<dbReference type="EMBL" id="CP073249">
    <property type="protein sequence ID" value="QUF03745.1"/>
    <property type="molecule type" value="Genomic_DNA"/>
</dbReference>
<dbReference type="GO" id="GO:0005524">
    <property type="term" value="F:ATP binding"/>
    <property type="evidence" value="ECO:0007669"/>
    <property type="project" value="UniProtKB-KW"/>
</dbReference>
<evidence type="ECO:0000256" key="2">
    <source>
        <dbReference type="ARBA" id="ARBA00022741"/>
    </source>
</evidence>
<protein>
    <submittedName>
        <fullName evidence="6">ABC transporter ATP-binding protein</fullName>
    </submittedName>
</protein>
<dbReference type="PANTHER" id="PTHR42788:SF20">
    <property type="entry name" value="ABC TRANSPORTER ATP-BINDING PROTEIN"/>
    <property type="match status" value="1"/>
</dbReference>
<evidence type="ECO:0000256" key="4">
    <source>
        <dbReference type="SAM" id="MobiDB-lite"/>
    </source>
</evidence>
<proteinExistence type="predicted"/>
<dbReference type="InterPro" id="IPR003593">
    <property type="entry name" value="AAA+_ATPase"/>
</dbReference>
<dbReference type="PANTHER" id="PTHR42788">
    <property type="entry name" value="TAURINE IMPORT ATP-BINDING PROTEIN-RELATED"/>
    <property type="match status" value="1"/>
</dbReference>
<keyword evidence="1" id="KW-0813">Transport</keyword>
<sequence length="297" mass="32697">MSTDPEVERHFHRMEHSGPHPGNRPRLRSHDVTPPAPSGAQPGVPAPAPPRPLLSIRGVDKRYRTAKGATVQALEGIDLDIAEGEIVAVIGPSGCGKSTLLRMVAGLDDDYTGAVEWRRPPRPGKDIGFVFQEPALLPWRSVAGNVGLGLEGRKDLEGAEQRVAELLDLVGLGDFAKSYPKELSGGMRQRTAIVRALAYDPQILLMDEPFGALDAITRDRLHDDILRIWERTRKTIVFVTHSVEEAAYLADRVVVMSARPGRIRAVHRVPLHRHRTPATRELPEFGRFAGMLRGELA</sequence>
<reference evidence="6" key="1">
    <citation type="submission" date="2021-04" db="EMBL/GenBank/DDBJ databases">
        <title>Genomic sequence of Actinosynnema pretiosum subsp. pretiosum ATCC 31280 (C-14919).</title>
        <authorList>
            <person name="Bai L."/>
            <person name="Wang X."/>
            <person name="Xiao Y."/>
        </authorList>
    </citation>
    <scope>NUCLEOTIDE SEQUENCE</scope>
    <source>
        <strain evidence="6">ATCC 31280</strain>
    </source>
</reference>
<dbReference type="SMART" id="SM00382">
    <property type="entry name" value="AAA"/>
    <property type="match status" value="1"/>
</dbReference>
<dbReference type="AlphaFoldDB" id="A0AA45L6I7"/>
<dbReference type="CDD" id="cd03293">
    <property type="entry name" value="ABC_NrtD_SsuB_transporters"/>
    <property type="match status" value="1"/>
</dbReference>
<dbReference type="PROSITE" id="PS50893">
    <property type="entry name" value="ABC_TRANSPORTER_2"/>
    <property type="match status" value="1"/>
</dbReference>
<dbReference type="Gene3D" id="3.40.50.300">
    <property type="entry name" value="P-loop containing nucleotide triphosphate hydrolases"/>
    <property type="match status" value="1"/>
</dbReference>
<dbReference type="GO" id="GO:0016887">
    <property type="term" value="F:ATP hydrolysis activity"/>
    <property type="evidence" value="ECO:0007669"/>
    <property type="project" value="InterPro"/>
</dbReference>
<keyword evidence="2" id="KW-0547">Nucleotide-binding</keyword>
<evidence type="ECO:0000259" key="5">
    <source>
        <dbReference type="PROSITE" id="PS50893"/>
    </source>
</evidence>
<dbReference type="InterPro" id="IPR003439">
    <property type="entry name" value="ABC_transporter-like_ATP-bd"/>
</dbReference>
<keyword evidence="3 6" id="KW-0067">ATP-binding</keyword>